<gene>
    <name evidence="1" type="ORF">DS421_19g646800</name>
</gene>
<dbReference type="EMBL" id="CP031001">
    <property type="protein sequence ID" value="QHN76764.1"/>
    <property type="molecule type" value="Genomic_DNA"/>
</dbReference>
<dbReference type="Proteomes" id="UP000464620">
    <property type="component" value="Chromosome B09"/>
</dbReference>
<accession>A0A6B9V701</accession>
<evidence type="ECO:0000313" key="1">
    <source>
        <dbReference type="EMBL" id="QHN76764.1"/>
    </source>
</evidence>
<organism evidence="1 2">
    <name type="scientific">Arachis hypogaea</name>
    <name type="common">Peanut</name>
    <dbReference type="NCBI Taxonomy" id="3818"/>
    <lineage>
        <taxon>Eukaryota</taxon>
        <taxon>Viridiplantae</taxon>
        <taxon>Streptophyta</taxon>
        <taxon>Embryophyta</taxon>
        <taxon>Tracheophyta</taxon>
        <taxon>Spermatophyta</taxon>
        <taxon>Magnoliopsida</taxon>
        <taxon>eudicotyledons</taxon>
        <taxon>Gunneridae</taxon>
        <taxon>Pentapetalae</taxon>
        <taxon>rosids</taxon>
        <taxon>fabids</taxon>
        <taxon>Fabales</taxon>
        <taxon>Fabaceae</taxon>
        <taxon>Papilionoideae</taxon>
        <taxon>50 kb inversion clade</taxon>
        <taxon>dalbergioids sensu lato</taxon>
        <taxon>Dalbergieae</taxon>
        <taxon>Pterocarpus clade</taxon>
        <taxon>Arachis</taxon>
    </lineage>
</organism>
<evidence type="ECO:0000313" key="2">
    <source>
        <dbReference type="Proteomes" id="UP000464620"/>
    </source>
</evidence>
<name>A0A6B9V701_ARAHY</name>
<proteinExistence type="predicted"/>
<protein>
    <submittedName>
        <fullName evidence="1">Uncharacterized protein</fullName>
    </submittedName>
</protein>
<dbReference type="AlphaFoldDB" id="A0A6B9V701"/>
<reference evidence="1 2" key="1">
    <citation type="submission" date="2020-01" db="EMBL/GenBank/DDBJ databases">
        <title>Genome sequence of Arachis hypogaea, cultivar Shitouqi.</title>
        <authorList>
            <person name="Zhuang W."/>
            <person name="Chen H."/>
            <person name="Varshney R."/>
            <person name="Wang D."/>
            <person name="Ming R."/>
        </authorList>
    </citation>
    <scope>NUCLEOTIDE SEQUENCE [LARGE SCALE GENOMIC DNA]</scope>
    <source>
        <tissue evidence="1">Young leaf</tissue>
    </source>
</reference>
<sequence>MIWGLQGAWLQLYVRRVEGLDKGMIVFTCQNNLWSVSGYFGVYLADVEGFEADEAFEVVGEGAEAVEAIVKDLERGEVERGRKRSLLEFTFSFFSFLSSKPMLSGSCISLLKLAFSSSNDPQL</sequence>